<sequence>MNTAADRKFFGVDDANRMLPLVSAIVSDIVELYNDVHERRNRLARVRHNSNKTTRAEDNPYEEEVLHIEKELEADIDRLDGFVEELQKLGVELKDPVKGLVDFPTYHEGREACLCWMLGETEVGFWHDSDAGFSGRQPIEDSSITEL</sequence>
<dbReference type="Pfam" id="PF09969">
    <property type="entry name" value="DUF2203"/>
    <property type="match status" value="1"/>
</dbReference>
<evidence type="ECO:0008006" key="3">
    <source>
        <dbReference type="Google" id="ProtNLM"/>
    </source>
</evidence>
<dbReference type="OrthoDB" id="9802910at2"/>
<dbReference type="KEGG" id="plon:Pla110_26050"/>
<gene>
    <name evidence="1" type="ORF">Pla110_26050</name>
</gene>
<reference evidence="1 2" key="1">
    <citation type="submission" date="2019-02" db="EMBL/GenBank/DDBJ databases">
        <title>Deep-cultivation of Planctomycetes and their phenomic and genomic characterization uncovers novel biology.</title>
        <authorList>
            <person name="Wiegand S."/>
            <person name="Jogler M."/>
            <person name="Boedeker C."/>
            <person name="Pinto D."/>
            <person name="Vollmers J."/>
            <person name="Rivas-Marin E."/>
            <person name="Kohn T."/>
            <person name="Peeters S.H."/>
            <person name="Heuer A."/>
            <person name="Rast P."/>
            <person name="Oberbeckmann S."/>
            <person name="Bunk B."/>
            <person name="Jeske O."/>
            <person name="Meyerdierks A."/>
            <person name="Storesund J.E."/>
            <person name="Kallscheuer N."/>
            <person name="Luecker S."/>
            <person name="Lage O.M."/>
            <person name="Pohl T."/>
            <person name="Merkel B.J."/>
            <person name="Hornburger P."/>
            <person name="Mueller R.-W."/>
            <person name="Bruemmer F."/>
            <person name="Labrenz M."/>
            <person name="Spormann A.M."/>
            <person name="Op den Camp H."/>
            <person name="Overmann J."/>
            <person name="Amann R."/>
            <person name="Jetten M.S.M."/>
            <person name="Mascher T."/>
            <person name="Medema M.H."/>
            <person name="Devos D.P."/>
            <person name="Kaster A.-K."/>
            <person name="Ovreas L."/>
            <person name="Rohde M."/>
            <person name="Galperin M.Y."/>
            <person name="Jogler C."/>
        </authorList>
    </citation>
    <scope>NUCLEOTIDE SEQUENCE [LARGE SCALE GENOMIC DNA]</scope>
    <source>
        <strain evidence="1 2">Pla110</strain>
    </source>
</reference>
<evidence type="ECO:0000313" key="1">
    <source>
        <dbReference type="EMBL" id="QDU80869.1"/>
    </source>
</evidence>
<evidence type="ECO:0000313" key="2">
    <source>
        <dbReference type="Proteomes" id="UP000317178"/>
    </source>
</evidence>
<name>A0A518CNS3_9PLAN</name>
<protein>
    <recommendedName>
        <fullName evidence="3">DUF2203 domain-containing protein</fullName>
    </recommendedName>
</protein>
<proteinExistence type="predicted"/>
<dbReference type="InterPro" id="IPR018699">
    <property type="entry name" value="DUF2203"/>
</dbReference>
<dbReference type="Proteomes" id="UP000317178">
    <property type="component" value="Chromosome"/>
</dbReference>
<organism evidence="1 2">
    <name type="scientific">Polystyrenella longa</name>
    <dbReference type="NCBI Taxonomy" id="2528007"/>
    <lineage>
        <taxon>Bacteria</taxon>
        <taxon>Pseudomonadati</taxon>
        <taxon>Planctomycetota</taxon>
        <taxon>Planctomycetia</taxon>
        <taxon>Planctomycetales</taxon>
        <taxon>Planctomycetaceae</taxon>
        <taxon>Polystyrenella</taxon>
    </lineage>
</organism>
<dbReference type="EMBL" id="CP036281">
    <property type="protein sequence ID" value="QDU80869.1"/>
    <property type="molecule type" value="Genomic_DNA"/>
</dbReference>
<dbReference type="RefSeq" id="WP_144996103.1">
    <property type="nucleotide sequence ID" value="NZ_CP036281.1"/>
</dbReference>
<dbReference type="AlphaFoldDB" id="A0A518CNS3"/>
<keyword evidence="2" id="KW-1185">Reference proteome</keyword>
<accession>A0A518CNS3</accession>